<evidence type="ECO:0000313" key="2">
    <source>
        <dbReference type="EMBL" id="TSA87431.1"/>
    </source>
</evidence>
<organism evidence="2 3">
    <name type="scientific">Deinococcus detaillensis</name>
    <dbReference type="NCBI Taxonomy" id="2592048"/>
    <lineage>
        <taxon>Bacteria</taxon>
        <taxon>Thermotogati</taxon>
        <taxon>Deinococcota</taxon>
        <taxon>Deinococci</taxon>
        <taxon>Deinococcales</taxon>
        <taxon>Deinococcaceae</taxon>
        <taxon>Deinococcus</taxon>
    </lineage>
</organism>
<keyword evidence="3" id="KW-1185">Reference proteome</keyword>
<evidence type="ECO:0000313" key="3">
    <source>
        <dbReference type="Proteomes" id="UP000316092"/>
    </source>
</evidence>
<reference evidence="2 3" key="1">
    <citation type="submission" date="2019-07" db="EMBL/GenBank/DDBJ databases">
        <title>Deinococcus detaillus sp. nov., isolated from humus soil in Antarctica.</title>
        <authorList>
            <person name="Zhang K."/>
        </authorList>
    </citation>
    <scope>NUCLEOTIDE SEQUENCE [LARGE SCALE GENOMIC DNA]</scope>
    <source>
        <strain evidence="2 3">H1</strain>
    </source>
</reference>
<dbReference type="Proteomes" id="UP000316092">
    <property type="component" value="Unassembled WGS sequence"/>
</dbReference>
<accession>A0A553V5D5</accession>
<name>A0A553V5D5_9DEIO</name>
<dbReference type="RefSeq" id="WP_143719391.1">
    <property type="nucleotide sequence ID" value="NZ_VKDB01000002.1"/>
</dbReference>
<dbReference type="PROSITE" id="PS51257">
    <property type="entry name" value="PROKAR_LIPOPROTEIN"/>
    <property type="match status" value="1"/>
</dbReference>
<dbReference type="AlphaFoldDB" id="A0A553V5D5"/>
<evidence type="ECO:0008006" key="4">
    <source>
        <dbReference type="Google" id="ProtNLM"/>
    </source>
</evidence>
<sequence>MKTTYAASALPLLLLGSLLSACSQSNAATGGRPELPTASEVRHPAAPKGAPVFLSLLTEGNVSLYQVGVKEDATSTSVNPLALGDGYKGRTVPISEALPADAVDIKVSDATAKVVLLHWVMWQDKNNNGSLDGGESLPLLSHDRVVYADQTVNVTFQTLSPDMVQKWNFAQGWSRAAHYVYKPLDTQTYRRSLETNGLSRFELHQPTPLTSM</sequence>
<proteinExistence type="predicted"/>
<comment type="caution">
    <text evidence="2">The sequence shown here is derived from an EMBL/GenBank/DDBJ whole genome shotgun (WGS) entry which is preliminary data.</text>
</comment>
<feature type="chain" id="PRO_5022202481" description="Lipoprotein" evidence="1">
    <location>
        <begin position="28"/>
        <end position="212"/>
    </location>
</feature>
<feature type="signal peptide" evidence="1">
    <location>
        <begin position="1"/>
        <end position="27"/>
    </location>
</feature>
<protein>
    <recommendedName>
        <fullName evidence="4">Lipoprotein</fullName>
    </recommendedName>
</protein>
<dbReference type="OrthoDB" id="74121at2"/>
<dbReference type="EMBL" id="VKDB01000002">
    <property type="protein sequence ID" value="TSA87431.1"/>
    <property type="molecule type" value="Genomic_DNA"/>
</dbReference>
<keyword evidence="1" id="KW-0732">Signal</keyword>
<evidence type="ECO:0000256" key="1">
    <source>
        <dbReference type="SAM" id="SignalP"/>
    </source>
</evidence>
<gene>
    <name evidence="2" type="ORF">FNU79_02805</name>
</gene>